<accession>A0ACC1M3Q7</accession>
<comment type="caution">
    <text evidence="1">The sequence shown here is derived from an EMBL/GenBank/DDBJ whole genome shotgun (WGS) entry which is preliminary data.</text>
</comment>
<dbReference type="Proteomes" id="UP001139981">
    <property type="component" value="Unassembled WGS sequence"/>
</dbReference>
<keyword evidence="2" id="KW-1185">Reference proteome</keyword>
<reference evidence="1" key="1">
    <citation type="submission" date="2022-07" db="EMBL/GenBank/DDBJ databases">
        <title>Phylogenomic reconstructions and comparative analyses of Kickxellomycotina fungi.</title>
        <authorList>
            <person name="Reynolds N.K."/>
            <person name="Stajich J.E."/>
            <person name="Barry K."/>
            <person name="Grigoriev I.V."/>
            <person name="Crous P."/>
            <person name="Smith M.E."/>
        </authorList>
    </citation>
    <scope>NUCLEOTIDE SEQUENCE</scope>
    <source>
        <strain evidence="1">CBS 190363</strain>
    </source>
</reference>
<gene>
    <name evidence="1" type="primary">SNF7</name>
    <name evidence="1" type="ORF">IWW38_002975</name>
</gene>
<proteinExistence type="predicted"/>
<evidence type="ECO:0000313" key="2">
    <source>
        <dbReference type="Proteomes" id="UP001139981"/>
    </source>
</evidence>
<sequence>MLELREAHIQTKIDNEIKLARANATSNRRVALAALKRKHLYELQLEKMGGTRMTLEAQAMSIEAANVNLETMKAMERGAEAMKHIHQNMSIDKVDQTMEDIREQMDLATEVSDAISQPQLFGAQIDDDQLLEELEELEQQELDRQLLGLGRVPVSTPGLPSQPLGAPVLSPPQSAIAGSSVLSKPQAAVAGSSGLSTPQAAVARSSVLSTPQAAAARSSGLNPPLAAASSPLPPPQKQRYVPPPPPPSKQPVVEEDEDDELAELRESMGMAA</sequence>
<dbReference type="EMBL" id="JANBVB010000601">
    <property type="protein sequence ID" value="KAJ2893099.1"/>
    <property type="molecule type" value="Genomic_DNA"/>
</dbReference>
<evidence type="ECO:0000313" key="1">
    <source>
        <dbReference type="EMBL" id="KAJ2893099.1"/>
    </source>
</evidence>
<protein>
    <submittedName>
        <fullName evidence="1">ESCRT-III subunit protein snf7</fullName>
    </submittedName>
</protein>
<name>A0ACC1M3Q7_9FUNG</name>
<organism evidence="1 2">
    <name type="scientific">Coemansia aciculifera</name>
    <dbReference type="NCBI Taxonomy" id="417176"/>
    <lineage>
        <taxon>Eukaryota</taxon>
        <taxon>Fungi</taxon>
        <taxon>Fungi incertae sedis</taxon>
        <taxon>Zoopagomycota</taxon>
        <taxon>Kickxellomycotina</taxon>
        <taxon>Kickxellomycetes</taxon>
        <taxon>Kickxellales</taxon>
        <taxon>Kickxellaceae</taxon>
        <taxon>Coemansia</taxon>
    </lineage>
</organism>